<dbReference type="Gene3D" id="3.40.50.2300">
    <property type="match status" value="2"/>
</dbReference>
<dbReference type="RefSeq" id="WP_313832233.1">
    <property type="nucleotide sequence ID" value="NZ_JAQOUE010000001.1"/>
</dbReference>
<feature type="domain" description="Response regulatory" evidence="7">
    <location>
        <begin position="698"/>
        <end position="835"/>
    </location>
</feature>
<feature type="domain" description="HPt" evidence="8">
    <location>
        <begin position="892"/>
        <end position="985"/>
    </location>
</feature>
<dbReference type="CDD" id="cd16922">
    <property type="entry name" value="HATPase_EvgS-ArcB-TorS-like"/>
    <property type="match status" value="1"/>
</dbReference>
<feature type="domain" description="Response regulatory" evidence="7">
    <location>
        <begin position="542"/>
        <end position="662"/>
    </location>
</feature>
<dbReference type="SUPFAM" id="SSF47226">
    <property type="entry name" value="Histidine-containing phosphotransfer domain, HPT domain"/>
    <property type="match status" value="1"/>
</dbReference>
<gene>
    <name evidence="9" type="ORF">PPG34_05945</name>
</gene>
<dbReference type="InterPro" id="IPR036890">
    <property type="entry name" value="HATPase_C_sf"/>
</dbReference>
<dbReference type="SMART" id="SM00091">
    <property type="entry name" value="PAS"/>
    <property type="match status" value="2"/>
</dbReference>
<keyword evidence="3 5" id="KW-0597">Phosphoprotein</keyword>
<dbReference type="Pfam" id="PF00989">
    <property type="entry name" value="PAS"/>
    <property type="match status" value="1"/>
</dbReference>
<evidence type="ECO:0000313" key="9">
    <source>
        <dbReference type="EMBL" id="MDT7041886.1"/>
    </source>
</evidence>
<dbReference type="Pfam" id="PF00072">
    <property type="entry name" value="Response_reg"/>
    <property type="match status" value="1"/>
</dbReference>
<dbReference type="SUPFAM" id="SSF52172">
    <property type="entry name" value="CheY-like"/>
    <property type="match status" value="2"/>
</dbReference>
<dbReference type="InterPro" id="IPR003661">
    <property type="entry name" value="HisK_dim/P_dom"/>
</dbReference>
<feature type="modified residue" description="4-aspartylphosphate" evidence="5">
    <location>
        <position position="747"/>
    </location>
</feature>
<dbReference type="Gene3D" id="1.20.120.160">
    <property type="entry name" value="HPT domain"/>
    <property type="match status" value="1"/>
</dbReference>
<feature type="modified residue" description="Phosphohistidine" evidence="4">
    <location>
        <position position="931"/>
    </location>
</feature>
<reference evidence="9 10" key="1">
    <citation type="journal article" date="2023" name="ISME J.">
        <title>Cultivation and genomic characterization of novel and ubiquitous marine nitrite-oxidizing bacteria from the Nitrospirales.</title>
        <authorList>
            <person name="Mueller A.J."/>
            <person name="Daebeler A."/>
            <person name="Herbold C.W."/>
            <person name="Kirkegaard R.H."/>
            <person name="Daims H."/>
        </authorList>
    </citation>
    <scope>NUCLEOTIDE SEQUENCE [LARGE SCALE GENOMIC DNA]</scope>
    <source>
        <strain evidence="9 10">EB</strain>
    </source>
</reference>
<dbReference type="EMBL" id="JAQOUE010000001">
    <property type="protein sequence ID" value="MDT7041886.1"/>
    <property type="molecule type" value="Genomic_DNA"/>
</dbReference>
<dbReference type="InterPro" id="IPR000014">
    <property type="entry name" value="PAS"/>
</dbReference>
<dbReference type="PANTHER" id="PTHR45339">
    <property type="entry name" value="HYBRID SIGNAL TRANSDUCTION HISTIDINE KINASE J"/>
    <property type="match status" value="1"/>
</dbReference>
<dbReference type="InterPro" id="IPR008207">
    <property type="entry name" value="Sig_transdc_His_kin_Hpt_dom"/>
</dbReference>
<dbReference type="SMART" id="SM00388">
    <property type="entry name" value="HisKA"/>
    <property type="match status" value="1"/>
</dbReference>
<dbReference type="Gene3D" id="1.10.287.130">
    <property type="match status" value="1"/>
</dbReference>
<dbReference type="PROSITE" id="PS50110">
    <property type="entry name" value="RESPONSE_REGULATORY"/>
    <property type="match status" value="2"/>
</dbReference>
<dbReference type="InterPro" id="IPR013767">
    <property type="entry name" value="PAS_fold"/>
</dbReference>
<accession>A0ABU3K681</accession>
<feature type="modified residue" description="4-aspartylphosphate" evidence="5">
    <location>
        <position position="596"/>
    </location>
</feature>
<dbReference type="SUPFAM" id="SSF55785">
    <property type="entry name" value="PYP-like sensor domain (PAS domain)"/>
    <property type="match status" value="1"/>
</dbReference>
<comment type="caution">
    <text evidence="9">The sequence shown here is derived from an EMBL/GenBank/DDBJ whole genome shotgun (WGS) entry which is preliminary data.</text>
</comment>
<dbReference type="Pfam" id="PF01627">
    <property type="entry name" value="Hpt"/>
    <property type="match status" value="1"/>
</dbReference>
<dbReference type="SMART" id="SM00073">
    <property type="entry name" value="HPT"/>
    <property type="match status" value="1"/>
</dbReference>
<evidence type="ECO:0000256" key="3">
    <source>
        <dbReference type="ARBA" id="ARBA00022553"/>
    </source>
</evidence>
<dbReference type="InterPro" id="IPR011006">
    <property type="entry name" value="CheY-like_superfamily"/>
</dbReference>
<dbReference type="Gene3D" id="3.30.565.10">
    <property type="entry name" value="Histidine kinase-like ATPase, C-terminal domain"/>
    <property type="match status" value="1"/>
</dbReference>
<dbReference type="Pfam" id="PF02518">
    <property type="entry name" value="HATPase_c"/>
    <property type="match status" value="1"/>
</dbReference>
<protein>
    <recommendedName>
        <fullName evidence="2">histidine kinase</fullName>
        <ecNumber evidence="2">2.7.13.3</ecNumber>
    </recommendedName>
</protein>
<dbReference type="Pfam" id="PF00512">
    <property type="entry name" value="HisKA"/>
    <property type="match status" value="1"/>
</dbReference>
<dbReference type="SUPFAM" id="SSF55874">
    <property type="entry name" value="ATPase domain of HSP90 chaperone/DNA topoisomerase II/histidine kinase"/>
    <property type="match status" value="1"/>
</dbReference>
<dbReference type="Gene3D" id="3.30.450.20">
    <property type="entry name" value="PAS domain"/>
    <property type="match status" value="2"/>
</dbReference>
<evidence type="ECO:0000256" key="2">
    <source>
        <dbReference type="ARBA" id="ARBA00012438"/>
    </source>
</evidence>
<dbReference type="SUPFAM" id="SSF47384">
    <property type="entry name" value="Homodimeric domain of signal transducing histidine kinase"/>
    <property type="match status" value="1"/>
</dbReference>
<evidence type="ECO:0000259" key="7">
    <source>
        <dbReference type="PROSITE" id="PS50110"/>
    </source>
</evidence>
<evidence type="ECO:0000256" key="1">
    <source>
        <dbReference type="ARBA" id="ARBA00000085"/>
    </source>
</evidence>
<dbReference type="PROSITE" id="PS50894">
    <property type="entry name" value="HPT"/>
    <property type="match status" value="1"/>
</dbReference>
<dbReference type="SMART" id="SM00448">
    <property type="entry name" value="REC"/>
    <property type="match status" value="1"/>
</dbReference>
<dbReference type="InterPro" id="IPR036641">
    <property type="entry name" value="HPT_dom_sf"/>
</dbReference>
<evidence type="ECO:0000313" key="10">
    <source>
        <dbReference type="Proteomes" id="UP001250932"/>
    </source>
</evidence>
<dbReference type="Proteomes" id="UP001250932">
    <property type="component" value="Unassembled WGS sequence"/>
</dbReference>
<dbReference type="InterPro" id="IPR004358">
    <property type="entry name" value="Sig_transdc_His_kin-like_C"/>
</dbReference>
<dbReference type="EC" id="2.7.13.3" evidence="2"/>
<keyword evidence="9" id="KW-0067">ATP-binding</keyword>
<dbReference type="CDD" id="cd00130">
    <property type="entry name" value="PAS"/>
    <property type="match status" value="1"/>
</dbReference>
<dbReference type="InterPro" id="IPR036097">
    <property type="entry name" value="HisK_dim/P_sf"/>
</dbReference>
<evidence type="ECO:0000256" key="4">
    <source>
        <dbReference type="PROSITE-ProRule" id="PRU00110"/>
    </source>
</evidence>
<comment type="catalytic activity">
    <reaction evidence="1">
        <text>ATP + protein L-histidine = ADP + protein N-phospho-L-histidine.</text>
        <dbReference type="EC" id="2.7.13.3"/>
    </reaction>
</comment>
<proteinExistence type="predicted"/>
<dbReference type="PANTHER" id="PTHR45339:SF5">
    <property type="entry name" value="HISTIDINE KINASE"/>
    <property type="match status" value="1"/>
</dbReference>
<dbReference type="InterPro" id="IPR003594">
    <property type="entry name" value="HATPase_dom"/>
</dbReference>
<dbReference type="GO" id="GO:0005524">
    <property type="term" value="F:ATP binding"/>
    <property type="evidence" value="ECO:0007669"/>
    <property type="project" value="UniProtKB-KW"/>
</dbReference>
<evidence type="ECO:0000259" key="6">
    <source>
        <dbReference type="PROSITE" id="PS50109"/>
    </source>
</evidence>
<organism evidence="9 10">
    <name type="scientific">Candidatus Nitronereus thalassa</name>
    <dbReference type="NCBI Taxonomy" id="3020898"/>
    <lineage>
        <taxon>Bacteria</taxon>
        <taxon>Pseudomonadati</taxon>
        <taxon>Nitrospirota</taxon>
        <taxon>Nitrospiria</taxon>
        <taxon>Nitrospirales</taxon>
        <taxon>Nitrospiraceae</taxon>
        <taxon>Candidatus Nitronereus</taxon>
    </lineage>
</organism>
<dbReference type="NCBIfam" id="TIGR00229">
    <property type="entry name" value="sensory_box"/>
    <property type="match status" value="1"/>
</dbReference>
<dbReference type="InterPro" id="IPR035965">
    <property type="entry name" value="PAS-like_dom_sf"/>
</dbReference>
<dbReference type="CDD" id="cd00082">
    <property type="entry name" value="HisKA"/>
    <property type="match status" value="1"/>
</dbReference>
<dbReference type="InterPro" id="IPR001789">
    <property type="entry name" value="Sig_transdc_resp-reg_receiver"/>
</dbReference>
<sequence length="995" mass="109358">MSQNRSPIGSQGSLEQQLRWFHATNRAVLNSLAVAVCTVDQRGIIQTLNQEAVRLLGWGESVCQGRSFHELTQCSSSQSSSNEDVCPIIQALQTGKPLWLPRAGLKARNGEWLVVELTCTPLVDEGASGIVLSFRDLATQIQMEENLRRLASIPEESPFPIVELDSQANMLYANPSMTRLMQQAGFRDEGFSAALPHDVSNIVGRCLESGVSEQDVEVDVGHKQYAWLFCPLIELQLVRGYGIDVTERKNAADELGQFVEMLGRKNIELDEALTKAEAATQAKAAFLATMSHEIRTPLNGIIGMTALLADSSLSAEQQEDAETIQKSAEGLLSIINDILDFSKIEAGRLEFEVIDFDLQELLEDVLDILALRAHDKGLHLSGWVSHDVPGGLRGDPMRLRQILTNLVSNAIKFTERGEVIVEIKPQARDAHSDTLAVGRTDLKTVELKFSVRDTGIGITPEGQHRLFQAFSQADSTMTRKYGGTGLGLAISKQLAELMGGGIGVTSLPEQGSEFWVTIPFEFYPDHAVAMFATERSMLQDRAVLLLEAHAPTKKSIEASLEAVGVSCHSVDSLSQGIQTLQGLSSNPQVFDMAIIDCEGLETAPSSILQALQDAMGTAKVPLVPLLRGNRRSSELASEVGGDLWLTKPLRRSRLYKCLQSLLNQPGALSRREAVPEKSEAQGGVIKGLTSPAKGFQGRILLAEDNPINLKVVLGMLQKSGVEVDAVSNGREAYKAFVTTRYDLVFMDWQMPHMDGLQATQEMRKHEALGSNRDAEKQNDGKKTLERRHRDHVPIIAMTANAMPGDREKCLAAGMDDYLVKPLRMSAVVDMLTTWLPLQESAWDRELDETHDSTCVTLSDDNSEGMPSSDDVTPCGESTIWDPSIALSHLDGDPVLLHELIEMFLEIGPATLSKIRQALDDQDLITIERSAHTLKGSVGAFRVDSLMVLAADLERLAVEQRGDKAELVFQQLSEKMTQLFREFQEYLHHLCAQKNS</sequence>
<dbReference type="SMART" id="SM00387">
    <property type="entry name" value="HATPase_c"/>
    <property type="match status" value="1"/>
</dbReference>
<evidence type="ECO:0000259" key="8">
    <source>
        <dbReference type="PROSITE" id="PS50894"/>
    </source>
</evidence>
<feature type="domain" description="Histidine kinase" evidence="6">
    <location>
        <begin position="289"/>
        <end position="522"/>
    </location>
</feature>
<dbReference type="CDD" id="cd17546">
    <property type="entry name" value="REC_hyHK_CKI1_RcsC-like"/>
    <property type="match status" value="1"/>
</dbReference>
<dbReference type="InterPro" id="IPR005467">
    <property type="entry name" value="His_kinase_dom"/>
</dbReference>
<dbReference type="PROSITE" id="PS50109">
    <property type="entry name" value="HIS_KIN"/>
    <property type="match status" value="1"/>
</dbReference>
<dbReference type="CDD" id="cd00088">
    <property type="entry name" value="HPT"/>
    <property type="match status" value="1"/>
</dbReference>
<name>A0ABU3K681_9BACT</name>
<keyword evidence="10" id="KW-1185">Reference proteome</keyword>
<dbReference type="PRINTS" id="PR00344">
    <property type="entry name" value="BCTRLSENSOR"/>
</dbReference>
<evidence type="ECO:0000256" key="5">
    <source>
        <dbReference type="PROSITE-ProRule" id="PRU00169"/>
    </source>
</evidence>
<keyword evidence="9" id="KW-0547">Nucleotide-binding</keyword>